<reference evidence="2" key="1">
    <citation type="journal article" date="2020" name="Nature">
        <title>Giant virus diversity and host interactions through global metagenomics.</title>
        <authorList>
            <person name="Schulz F."/>
            <person name="Roux S."/>
            <person name="Paez-Espino D."/>
            <person name="Jungbluth S."/>
            <person name="Walsh D.A."/>
            <person name="Denef V.J."/>
            <person name="McMahon K.D."/>
            <person name="Konstantinidis K.T."/>
            <person name="Eloe-Fadrosh E.A."/>
            <person name="Kyrpides N.C."/>
            <person name="Woyke T."/>
        </authorList>
    </citation>
    <scope>NUCLEOTIDE SEQUENCE</scope>
    <source>
        <strain evidence="2">GVMAG-M-3300023174-137</strain>
    </source>
</reference>
<sequence>MSDTKKLFQIRNIPVRPRCLIMTDAEIEQKGKSISWRGSTMNTNTIFSNKYTANTLFNYTGRPSRIKEEDPPYASVTPPATD</sequence>
<evidence type="ECO:0000313" key="2">
    <source>
        <dbReference type="EMBL" id="QHT14433.1"/>
    </source>
</evidence>
<dbReference type="EMBL" id="MN739582">
    <property type="protein sequence ID" value="QHT14433.1"/>
    <property type="molecule type" value="Genomic_DNA"/>
</dbReference>
<organism evidence="2">
    <name type="scientific">viral metagenome</name>
    <dbReference type="NCBI Taxonomy" id="1070528"/>
    <lineage>
        <taxon>unclassified sequences</taxon>
        <taxon>metagenomes</taxon>
        <taxon>organismal metagenomes</taxon>
    </lineage>
</organism>
<accession>A0A6C0DDC3</accession>
<feature type="region of interest" description="Disordered" evidence="1">
    <location>
        <begin position="62"/>
        <end position="82"/>
    </location>
</feature>
<evidence type="ECO:0000256" key="1">
    <source>
        <dbReference type="SAM" id="MobiDB-lite"/>
    </source>
</evidence>
<name>A0A6C0DDC3_9ZZZZ</name>
<protein>
    <submittedName>
        <fullName evidence="2">Uncharacterized protein</fullName>
    </submittedName>
</protein>
<dbReference type="AlphaFoldDB" id="A0A6C0DDC3"/>
<proteinExistence type="predicted"/>